<evidence type="ECO:0000256" key="2">
    <source>
        <dbReference type="ARBA" id="ARBA00022692"/>
    </source>
</evidence>
<evidence type="ECO:0000259" key="8">
    <source>
        <dbReference type="PROSITE" id="PS50893"/>
    </source>
</evidence>
<dbReference type="InterPro" id="IPR017871">
    <property type="entry name" value="ABC_transporter-like_CS"/>
</dbReference>
<comment type="caution">
    <text evidence="10">The sequence shown here is derived from an EMBL/GenBank/DDBJ whole genome shotgun (WGS) entry which is preliminary data.</text>
</comment>
<evidence type="ECO:0000256" key="5">
    <source>
        <dbReference type="ARBA" id="ARBA00022989"/>
    </source>
</evidence>
<evidence type="ECO:0000256" key="6">
    <source>
        <dbReference type="ARBA" id="ARBA00023136"/>
    </source>
</evidence>
<proteinExistence type="predicted"/>
<evidence type="ECO:0000256" key="1">
    <source>
        <dbReference type="ARBA" id="ARBA00004651"/>
    </source>
</evidence>
<dbReference type="Pfam" id="PF00664">
    <property type="entry name" value="ABC_membrane"/>
    <property type="match status" value="1"/>
</dbReference>
<dbReference type="SUPFAM" id="SSF90123">
    <property type="entry name" value="ABC transporter transmembrane region"/>
    <property type="match status" value="1"/>
</dbReference>
<dbReference type="GO" id="GO:0015421">
    <property type="term" value="F:ABC-type oligopeptide transporter activity"/>
    <property type="evidence" value="ECO:0007669"/>
    <property type="project" value="TreeGrafter"/>
</dbReference>
<dbReference type="CDD" id="cd03228">
    <property type="entry name" value="ABCC_MRP_Like"/>
    <property type="match status" value="1"/>
</dbReference>
<dbReference type="AlphaFoldDB" id="A0A1S8T7B0"/>
<protein>
    <submittedName>
        <fullName evidence="10">Putative multidrug export ATP-binding/permease protein</fullName>
        <ecNumber evidence="10">3.6.3.-</ecNumber>
    </submittedName>
</protein>
<feature type="domain" description="ABC transmembrane type-1" evidence="9">
    <location>
        <begin position="13"/>
        <end position="294"/>
    </location>
</feature>
<keyword evidence="10" id="KW-0378">Hydrolase</keyword>
<feature type="transmembrane region" description="Helical" evidence="7">
    <location>
        <begin position="150"/>
        <end position="169"/>
    </location>
</feature>
<dbReference type="InterPro" id="IPR036640">
    <property type="entry name" value="ABC1_TM_sf"/>
</dbReference>
<dbReference type="PANTHER" id="PTHR43394:SF1">
    <property type="entry name" value="ATP-BINDING CASSETTE SUB-FAMILY B MEMBER 10, MITOCHONDRIAL"/>
    <property type="match status" value="1"/>
</dbReference>
<dbReference type="Pfam" id="PF00005">
    <property type="entry name" value="ABC_tran"/>
    <property type="match status" value="1"/>
</dbReference>
<dbReference type="Proteomes" id="UP000190890">
    <property type="component" value="Unassembled WGS sequence"/>
</dbReference>
<dbReference type="RefSeq" id="WP_158078819.1">
    <property type="nucleotide sequence ID" value="NZ_LZZM01000212.1"/>
</dbReference>
<dbReference type="GO" id="GO:0016887">
    <property type="term" value="F:ATP hydrolysis activity"/>
    <property type="evidence" value="ECO:0007669"/>
    <property type="project" value="InterPro"/>
</dbReference>
<dbReference type="InterPro" id="IPR003593">
    <property type="entry name" value="AAA+_ATPase"/>
</dbReference>
<dbReference type="PROSITE" id="PS00211">
    <property type="entry name" value="ABC_TRANSPORTER_1"/>
    <property type="match status" value="1"/>
</dbReference>
<dbReference type="InterPro" id="IPR039421">
    <property type="entry name" value="Type_1_exporter"/>
</dbReference>
<dbReference type="PANTHER" id="PTHR43394">
    <property type="entry name" value="ATP-DEPENDENT PERMEASE MDL1, MITOCHONDRIAL"/>
    <property type="match status" value="1"/>
</dbReference>
<keyword evidence="2 7" id="KW-0812">Transmembrane</keyword>
<dbReference type="InterPro" id="IPR011527">
    <property type="entry name" value="ABC1_TM_dom"/>
</dbReference>
<evidence type="ECO:0000259" key="9">
    <source>
        <dbReference type="PROSITE" id="PS50929"/>
    </source>
</evidence>
<dbReference type="InterPro" id="IPR027417">
    <property type="entry name" value="P-loop_NTPase"/>
</dbReference>
<reference evidence="10 11" key="1">
    <citation type="submission" date="2016-05" db="EMBL/GenBank/DDBJ databases">
        <title>Microbial solvent formation.</title>
        <authorList>
            <person name="Poehlein A."/>
            <person name="Montoya Solano J.D."/>
            <person name="Flitsch S."/>
            <person name="Krabben P."/>
            <person name="Duerre P."/>
            <person name="Daniel R."/>
        </authorList>
    </citation>
    <scope>NUCLEOTIDE SEQUENCE [LARGE SCALE GENOMIC DNA]</scope>
    <source>
        <strain evidence="10 11">DSM 2619</strain>
    </source>
</reference>
<accession>A0A1S8T7B0</accession>
<dbReference type="EC" id="3.6.3.-" evidence="10"/>
<keyword evidence="6 7" id="KW-0472">Membrane</keyword>
<sequence>MKTYLKKNKWLLLISLFLSMVVSAGVVFLAAILQNIVNVATEGSIDDFFTTIEISVGYLLILGVCKYVHAICNKILIKRINLSIRQDIFKNIFEEGYETFEEGDSAKYISMLTNDIKIIEENYIIPLFKIIENSITFCLAVYMLFIISPIVLIALFSCLCLIFIVSAIFSKILQKKQEYYSDALGKYTAIIKDLLGGFTIIKSFNEAHNANKDFKIENRNLTNIKYNLDSTLVMNQTTSDILGLLTMFVVVSIGSYKVLSGDLLVGTLIALVQLSNSFVNPVMEITMSIPQMQSIKPILNKMKNIGKFAESKKNLKNLECFSEVIDVKNLTFGYDEKINVLNNINLKIFKNKKILILGKSGSGKTTLVKLILGQNTNYKGKIEWDHEDIKEIDVSNVSAYIQQNVYIFNKSVRENISLYKDFPDEAIIKVLKESGLTDIALDDIGLNFSGGQKQRISVSRALIRNKSVLVVDEGTSAVDIKTSNQIEENLLNRNDLTMIVISHKINKNILKKYDQIICMDKGKIIEQGTYEELMDNNSFLSEFISVIDEK</sequence>
<evidence type="ECO:0000256" key="3">
    <source>
        <dbReference type="ARBA" id="ARBA00022741"/>
    </source>
</evidence>
<evidence type="ECO:0000256" key="7">
    <source>
        <dbReference type="SAM" id="Phobius"/>
    </source>
</evidence>
<keyword evidence="11" id="KW-1185">Reference proteome</keyword>
<name>A0A1S8T7B0_9CLOT</name>
<evidence type="ECO:0000256" key="4">
    <source>
        <dbReference type="ARBA" id="ARBA00022840"/>
    </source>
</evidence>
<dbReference type="SMART" id="SM00382">
    <property type="entry name" value="AAA"/>
    <property type="match status" value="1"/>
</dbReference>
<evidence type="ECO:0000313" key="11">
    <source>
        <dbReference type="Proteomes" id="UP000190890"/>
    </source>
</evidence>
<dbReference type="PROSITE" id="PS50929">
    <property type="entry name" value="ABC_TM1F"/>
    <property type="match status" value="1"/>
</dbReference>
<feature type="transmembrane region" description="Helical" evidence="7">
    <location>
        <begin position="12"/>
        <end position="36"/>
    </location>
</feature>
<dbReference type="STRING" id="29367.CLPUN_43870"/>
<dbReference type="SUPFAM" id="SSF52540">
    <property type="entry name" value="P-loop containing nucleoside triphosphate hydrolases"/>
    <property type="match status" value="1"/>
</dbReference>
<dbReference type="InterPro" id="IPR003439">
    <property type="entry name" value="ABC_transporter-like_ATP-bd"/>
</dbReference>
<dbReference type="Gene3D" id="3.40.50.300">
    <property type="entry name" value="P-loop containing nucleotide triphosphate hydrolases"/>
    <property type="match status" value="1"/>
</dbReference>
<evidence type="ECO:0000313" key="10">
    <source>
        <dbReference type="EMBL" id="OOM73633.1"/>
    </source>
</evidence>
<gene>
    <name evidence="10" type="ORF">CLPUN_43870</name>
</gene>
<dbReference type="PROSITE" id="PS50893">
    <property type="entry name" value="ABC_TRANSPORTER_2"/>
    <property type="match status" value="1"/>
</dbReference>
<dbReference type="GO" id="GO:0005524">
    <property type="term" value="F:ATP binding"/>
    <property type="evidence" value="ECO:0007669"/>
    <property type="project" value="UniProtKB-KW"/>
</dbReference>
<feature type="domain" description="ABC transporter" evidence="8">
    <location>
        <begin position="325"/>
        <end position="546"/>
    </location>
</feature>
<keyword evidence="4 10" id="KW-0067">ATP-binding</keyword>
<dbReference type="Gene3D" id="1.20.1560.10">
    <property type="entry name" value="ABC transporter type 1, transmembrane domain"/>
    <property type="match status" value="1"/>
</dbReference>
<dbReference type="GO" id="GO:0005886">
    <property type="term" value="C:plasma membrane"/>
    <property type="evidence" value="ECO:0007669"/>
    <property type="project" value="UniProtKB-SubCell"/>
</dbReference>
<organism evidence="10 11">
    <name type="scientific">Clostridium puniceum</name>
    <dbReference type="NCBI Taxonomy" id="29367"/>
    <lineage>
        <taxon>Bacteria</taxon>
        <taxon>Bacillati</taxon>
        <taxon>Bacillota</taxon>
        <taxon>Clostridia</taxon>
        <taxon>Eubacteriales</taxon>
        <taxon>Clostridiaceae</taxon>
        <taxon>Clostridium</taxon>
    </lineage>
</organism>
<keyword evidence="5 7" id="KW-1133">Transmembrane helix</keyword>
<dbReference type="OrthoDB" id="95687at2"/>
<comment type="subcellular location">
    <subcellularLocation>
        <location evidence="1">Cell membrane</location>
        <topology evidence="1">Multi-pass membrane protein</topology>
    </subcellularLocation>
</comment>
<dbReference type="EMBL" id="LZZM01000212">
    <property type="protein sequence ID" value="OOM73633.1"/>
    <property type="molecule type" value="Genomic_DNA"/>
</dbReference>
<feature type="transmembrane region" description="Helical" evidence="7">
    <location>
        <begin position="48"/>
        <end position="69"/>
    </location>
</feature>
<keyword evidence="3" id="KW-0547">Nucleotide-binding</keyword>